<dbReference type="STRING" id="904291.A7J15_05895"/>
<dbReference type="RefSeq" id="WP_067025882.1">
    <property type="nucleotide sequence ID" value="NZ_CP038256.1"/>
</dbReference>
<dbReference type="InterPro" id="IPR013974">
    <property type="entry name" value="SAF"/>
</dbReference>
<dbReference type="OrthoDB" id="5083100at2"/>
<dbReference type="AlphaFoldDB" id="A0A1B9NCQ5"/>
<dbReference type="Proteomes" id="UP000093355">
    <property type="component" value="Unassembled WGS sequence"/>
</dbReference>
<protein>
    <submittedName>
        <fullName evidence="1">Uncharacterized protein</fullName>
    </submittedName>
</protein>
<keyword evidence="2" id="KW-1185">Reference proteome</keyword>
<evidence type="ECO:0000313" key="1">
    <source>
        <dbReference type="EMBL" id="OCG74363.1"/>
    </source>
</evidence>
<dbReference type="CDD" id="cd11614">
    <property type="entry name" value="SAF_CpaB_FlgA_like"/>
    <property type="match status" value="1"/>
</dbReference>
<comment type="caution">
    <text evidence="1">The sequence shown here is derived from an EMBL/GenBank/DDBJ whole genome shotgun (WGS) entry which is preliminary data.</text>
</comment>
<accession>A0A1B9NCQ5</accession>
<gene>
    <name evidence="1" type="ORF">A7J15_05895</name>
</gene>
<dbReference type="Pfam" id="PF08666">
    <property type="entry name" value="SAF"/>
    <property type="match status" value="1"/>
</dbReference>
<dbReference type="EMBL" id="LXMD01000022">
    <property type="protein sequence ID" value="OCG74363.1"/>
    <property type="molecule type" value="Genomic_DNA"/>
</dbReference>
<sequence length="198" mass="19776">MIRKRAFWSDARFFVGIALIVVSVAGVWGVVAASRHTVPVLAASATIVPGQTVTASDLHVVDVGLGQVEGLYLTPEQLDEGVVAQRTIGEGELVPADAVGSSASVTTVVVRSAAEVPGAVDTGTAVELWEAPATEEGFDPPRVLVADATVAAIVRADGVMAAGQTSVELVVERADVGAVLAAVAAGSALSVVPTGGAG</sequence>
<evidence type="ECO:0000313" key="2">
    <source>
        <dbReference type="Proteomes" id="UP000093355"/>
    </source>
</evidence>
<organism evidence="1 2">
    <name type="scientific">Microbacterium sediminis</name>
    <dbReference type="NCBI Taxonomy" id="904291"/>
    <lineage>
        <taxon>Bacteria</taxon>
        <taxon>Bacillati</taxon>
        <taxon>Actinomycetota</taxon>
        <taxon>Actinomycetes</taxon>
        <taxon>Micrococcales</taxon>
        <taxon>Microbacteriaceae</taxon>
        <taxon>Microbacterium</taxon>
    </lineage>
</organism>
<name>A0A1B9NCQ5_9MICO</name>
<reference evidence="1 2" key="1">
    <citation type="submission" date="2016-05" db="EMBL/GenBank/DDBJ databases">
        <authorList>
            <person name="Lavstsen T."/>
            <person name="Jespersen J.S."/>
        </authorList>
    </citation>
    <scope>NUCLEOTIDE SEQUENCE [LARGE SCALE GENOMIC DNA]</scope>
    <source>
        <strain evidence="1 2">YLB-01</strain>
    </source>
</reference>
<proteinExistence type="predicted"/>
<dbReference type="SMART" id="SM00858">
    <property type="entry name" value="SAF"/>
    <property type="match status" value="1"/>
</dbReference>